<reference evidence="1" key="1">
    <citation type="submission" date="2023-06" db="EMBL/GenBank/DDBJ databases">
        <authorList>
            <person name="Noh H."/>
        </authorList>
    </citation>
    <scope>NUCLEOTIDE SEQUENCE</scope>
    <source>
        <strain evidence="1">DUCC20226</strain>
    </source>
</reference>
<dbReference type="InterPro" id="IPR013078">
    <property type="entry name" value="His_Pase_superF_clade-1"/>
</dbReference>
<dbReference type="CDD" id="cd07067">
    <property type="entry name" value="HP_PGM_like"/>
    <property type="match status" value="1"/>
</dbReference>
<dbReference type="PANTHER" id="PTHR48100:SF1">
    <property type="entry name" value="HISTIDINE PHOSPHATASE FAMILY PROTEIN-RELATED"/>
    <property type="match status" value="1"/>
</dbReference>
<gene>
    <name evidence="1" type="ORF">N8I77_011257</name>
</gene>
<dbReference type="PANTHER" id="PTHR48100">
    <property type="entry name" value="BROAD-SPECIFICITY PHOSPHATASE YOR283W-RELATED"/>
    <property type="match status" value="1"/>
</dbReference>
<accession>A0AAD9S5Z1</accession>
<evidence type="ECO:0000313" key="1">
    <source>
        <dbReference type="EMBL" id="KAK2599506.1"/>
    </source>
</evidence>
<dbReference type="GO" id="GO:0016791">
    <property type="term" value="F:phosphatase activity"/>
    <property type="evidence" value="ECO:0007669"/>
    <property type="project" value="TreeGrafter"/>
</dbReference>
<dbReference type="InterPro" id="IPR029033">
    <property type="entry name" value="His_PPase_superfam"/>
</dbReference>
<dbReference type="InterPro" id="IPR050275">
    <property type="entry name" value="PGM_Phosphatase"/>
</dbReference>
<dbReference type="Proteomes" id="UP001265746">
    <property type="component" value="Unassembled WGS sequence"/>
</dbReference>
<sequence length="403" mass="45103">MTSSIPAPSWAYSHDVTFSNPVFSHHTIKNANKSEVALAPENFRPNGGFTTATTKFLPNSNSSNDTKIIYTVRHGNTPHNDDSNAWGRPVAWRYLSQLRKNFDPQLTPEGARDARAAGEMLLQEMKMMAATGGCGSVDEEEATAAPRPVTVYSSPLRRCVETAMYMIKHAGLDRPGGGGAGGCGGPVTLRVKEGLREWMGYRHGHQSDRRGSRESIRALVEQLKTGLGVEVRYTLDVPEQDQFHDEVYVDVDRRVRGVLDDIFSDEGGSSGACVMLVLHNRCNKSLLRVLGHAPASVEDFEVANCAMLSYRVSRRQLDDHEVGARLAYEDVQWREDQKQSENNRRERLRRAVEDARAWNNDESSKHRVDDLRKFLQYHAEQRNDPAASEALESLENDLILLPN</sequence>
<comment type="caution">
    <text evidence="1">The sequence shown here is derived from an EMBL/GenBank/DDBJ whole genome shotgun (WGS) entry which is preliminary data.</text>
</comment>
<name>A0AAD9S5Z1_PHOAM</name>
<protein>
    <submittedName>
        <fullName evidence="1">Uncharacterized protein</fullName>
    </submittedName>
</protein>
<keyword evidence="2" id="KW-1185">Reference proteome</keyword>
<dbReference type="SMART" id="SM00855">
    <property type="entry name" value="PGAM"/>
    <property type="match status" value="1"/>
</dbReference>
<dbReference type="AlphaFoldDB" id="A0AAD9S5Z1"/>
<dbReference type="Pfam" id="PF00300">
    <property type="entry name" value="His_Phos_1"/>
    <property type="match status" value="1"/>
</dbReference>
<evidence type="ECO:0000313" key="2">
    <source>
        <dbReference type="Proteomes" id="UP001265746"/>
    </source>
</evidence>
<dbReference type="SUPFAM" id="SSF53254">
    <property type="entry name" value="Phosphoglycerate mutase-like"/>
    <property type="match status" value="1"/>
</dbReference>
<proteinExistence type="predicted"/>
<dbReference type="GO" id="GO:0005737">
    <property type="term" value="C:cytoplasm"/>
    <property type="evidence" value="ECO:0007669"/>
    <property type="project" value="TreeGrafter"/>
</dbReference>
<dbReference type="EMBL" id="JAUJFL010000007">
    <property type="protein sequence ID" value="KAK2599506.1"/>
    <property type="molecule type" value="Genomic_DNA"/>
</dbReference>
<organism evidence="1 2">
    <name type="scientific">Phomopsis amygdali</name>
    <name type="common">Fusicoccum amygdali</name>
    <dbReference type="NCBI Taxonomy" id="1214568"/>
    <lineage>
        <taxon>Eukaryota</taxon>
        <taxon>Fungi</taxon>
        <taxon>Dikarya</taxon>
        <taxon>Ascomycota</taxon>
        <taxon>Pezizomycotina</taxon>
        <taxon>Sordariomycetes</taxon>
        <taxon>Sordariomycetidae</taxon>
        <taxon>Diaporthales</taxon>
        <taxon>Diaporthaceae</taxon>
        <taxon>Diaporthe</taxon>
    </lineage>
</organism>
<dbReference type="Gene3D" id="3.40.50.1240">
    <property type="entry name" value="Phosphoglycerate mutase-like"/>
    <property type="match status" value="1"/>
</dbReference>